<dbReference type="Gene3D" id="1.10.287.1060">
    <property type="entry name" value="ESAT-6-like"/>
    <property type="match status" value="1"/>
</dbReference>
<evidence type="ECO:0000313" key="4">
    <source>
        <dbReference type="Proteomes" id="UP000076154"/>
    </source>
</evidence>
<organism evidence="3 4">
    <name type="scientific">Hypsizygus marmoreus</name>
    <name type="common">White beech mushroom</name>
    <name type="synonym">Agaricus marmoreus</name>
    <dbReference type="NCBI Taxonomy" id="39966"/>
    <lineage>
        <taxon>Eukaryota</taxon>
        <taxon>Fungi</taxon>
        <taxon>Dikarya</taxon>
        <taxon>Basidiomycota</taxon>
        <taxon>Agaricomycotina</taxon>
        <taxon>Agaricomycetes</taxon>
        <taxon>Agaricomycetidae</taxon>
        <taxon>Agaricales</taxon>
        <taxon>Tricholomatineae</taxon>
        <taxon>Lyophyllaceae</taxon>
        <taxon>Hypsizygus</taxon>
    </lineage>
</organism>
<dbReference type="Proteomes" id="UP000076154">
    <property type="component" value="Unassembled WGS sequence"/>
</dbReference>
<feature type="compositionally biased region" description="Basic and acidic residues" evidence="1">
    <location>
        <begin position="132"/>
        <end position="141"/>
    </location>
</feature>
<protein>
    <submittedName>
        <fullName evidence="3">Uncharacterized protein</fullName>
    </submittedName>
</protein>
<reference evidence="3" key="1">
    <citation type="submission" date="2018-04" db="EMBL/GenBank/DDBJ databases">
        <title>Whole genome sequencing of Hypsizygus marmoreus.</title>
        <authorList>
            <person name="Choi I.-G."/>
            <person name="Min B."/>
            <person name="Kim J.-G."/>
            <person name="Kim S."/>
            <person name="Oh Y.-L."/>
            <person name="Kong W.-S."/>
            <person name="Park H."/>
            <person name="Jeong J."/>
            <person name="Song E.-S."/>
        </authorList>
    </citation>
    <scope>NUCLEOTIDE SEQUENCE [LARGE SCALE GENOMIC DNA]</scope>
    <source>
        <strain evidence="3">51987-8</strain>
    </source>
</reference>
<evidence type="ECO:0000256" key="2">
    <source>
        <dbReference type="SAM" id="SignalP"/>
    </source>
</evidence>
<dbReference type="EMBL" id="LUEZ02000010">
    <property type="protein sequence ID" value="RDB28810.1"/>
    <property type="molecule type" value="Genomic_DNA"/>
</dbReference>
<sequence length="141" mass="15034">MYFPPLLAVLLAIVPAPRPAFAHPVDLSLRTRHILSQLLHAREYSAPATNVNARAVPYSQTIEARHPRAGHGIPSITLPHMLVGRAPTWSGSAGAAASKLQSQLSSQMSQMRNTLAKGQAMVSASKGNYKQADGRAKAAFS</sequence>
<name>A0A369K5N7_HYPMA</name>
<keyword evidence="2" id="KW-0732">Signal</keyword>
<feature type="chain" id="PRO_5016678413" evidence="2">
    <location>
        <begin position="23"/>
        <end position="141"/>
    </location>
</feature>
<evidence type="ECO:0000256" key="1">
    <source>
        <dbReference type="SAM" id="MobiDB-lite"/>
    </source>
</evidence>
<keyword evidence="4" id="KW-1185">Reference proteome</keyword>
<evidence type="ECO:0000313" key="3">
    <source>
        <dbReference type="EMBL" id="RDB28810.1"/>
    </source>
</evidence>
<feature type="region of interest" description="Disordered" evidence="1">
    <location>
        <begin position="117"/>
        <end position="141"/>
    </location>
</feature>
<proteinExistence type="predicted"/>
<feature type="signal peptide" evidence="2">
    <location>
        <begin position="1"/>
        <end position="22"/>
    </location>
</feature>
<dbReference type="AlphaFoldDB" id="A0A369K5N7"/>
<accession>A0A369K5N7</accession>
<gene>
    <name evidence="3" type="ORF">Hypma_014800</name>
</gene>
<dbReference type="InParanoid" id="A0A369K5N7"/>
<dbReference type="InterPro" id="IPR036689">
    <property type="entry name" value="ESAT-6-like_sf"/>
</dbReference>
<dbReference type="SUPFAM" id="SSF140453">
    <property type="entry name" value="EsxAB dimer-like"/>
    <property type="match status" value="1"/>
</dbReference>
<comment type="caution">
    <text evidence="3">The sequence shown here is derived from an EMBL/GenBank/DDBJ whole genome shotgun (WGS) entry which is preliminary data.</text>
</comment>